<evidence type="ECO:0000256" key="3">
    <source>
        <dbReference type="ARBA" id="ARBA00022801"/>
    </source>
</evidence>
<gene>
    <name evidence="6" type="ORF">AXK60_06055</name>
</gene>
<dbReference type="GO" id="GO:0052689">
    <property type="term" value="F:carboxylic ester hydrolase activity"/>
    <property type="evidence" value="ECO:0007669"/>
    <property type="project" value="UniProtKB-KW"/>
</dbReference>
<dbReference type="Pfam" id="PF01083">
    <property type="entry name" value="Cutinase"/>
    <property type="match status" value="1"/>
</dbReference>
<dbReference type="SUPFAM" id="SSF53474">
    <property type="entry name" value="alpha/beta-Hydrolases"/>
    <property type="match status" value="1"/>
</dbReference>
<comment type="caution">
    <text evidence="6">The sequence shown here is derived from an EMBL/GenBank/DDBJ whole genome shotgun (WGS) entry which is preliminary data.</text>
</comment>
<protein>
    <recommendedName>
        <fullName evidence="8">Cutinase</fullName>
    </recommendedName>
</protein>
<organism evidence="6 7">
    <name type="scientific">Tsukamurella pseudospumae</name>
    <dbReference type="NCBI Taxonomy" id="239498"/>
    <lineage>
        <taxon>Bacteria</taxon>
        <taxon>Bacillati</taxon>
        <taxon>Actinomycetota</taxon>
        <taxon>Actinomycetes</taxon>
        <taxon>Mycobacteriales</taxon>
        <taxon>Tsukamurellaceae</taxon>
        <taxon>Tsukamurella</taxon>
    </lineage>
</organism>
<keyword evidence="3" id="KW-0378">Hydrolase</keyword>
<dbReference type="InterPro" id="IPR029058">
    <property type="entry name" value="AB_hydrolase_fold"/>
</dbReference>
<keyword evidence="4" id="KW-1015">Disulfide bond</keyword>
<dbReference type="RefSeq" id="WP_068571069.1">
    <property type="nucleotide sequence ID" value="NZ_LSRF01000023.1"/>
</dbReference>
<evidence type="ECO:0008006" key="8">
    <source>
        <dbReference type="Google" id="ProtNLM"/>
    </source>
</evidence>
<dbReference type="PANTHER" id="PTHR33630:SF9">
    <property type="entry name" value="CUTINASE 4"/>
    <property type="match status" value="1"/>
</dbReference>
<evidence type="ECO:0000256" key="5">
    <source>
        <dbReference type="SAM" id="SignalP"/>
    </source>
</evidence>
<keyword evidence="5" id="KW-0732">Signal</keyword>
<dbReference type="Gene3D" id="3.40.50.1820">
    <property type="entry name" value="alpha/beta hydrolase"/>
    <property type="match status" value="1"/>
</dbReference>
<keyword evidence="2" id="KW-0719">Serine esterase</keyword>
<dbReference type="STRING" id="239498.AXK60_06055"/>
<evidence type="ECO:0000313" key="7">
    <source>
        <dbReference type="Proteomes" id="UP000070258"/>
    </source>
</evidence>
<dbReference type="AlphaFoldDB" id="A0A138AK17"/>
<evidence type="ECO:0000256" key="4">
    <source>
        <dbReference type="ARBA" id="ARBA00023157"/>
    </source>
</evidence>
<evidence type="ECO:0000256" key="2">
    <source>
        <dbReference type="ARBA" id="ARBA00022487"/>
    </source>
</evidence>
<dbReference type="EMBL" id="LSRF01000023">
    <property type="protein sequence ID" value="KXP10841.1"/>
    <property type="molecule type" value="Genomic_DNA"/>
</dbReference>
<feature type="signal peptide" evidence="5">
    <location>
        <begin position="1"/>
        <end position="24"/>
    </location>
</feature>
<evidence type="ECO:0000256" key="1">
    <source>
        <dbReference type="ARBA" id="ARBA00007534"/>
    </source>
</evidence>
<dbReference type="Proteomes" id="UP000070258">
    <property type="component" value="Unassembled WGS sequence"/>
</dbReference>
<proteinExistence type="inferred from homology"/>
<reference evidence="7" key="1">
    <citation type="submission" date="2016-02" db="EMBL/GenBank/DDBJ databases">
        <authorList>
            <person name="Wen L."/>
            <person name="He K."/>
            <person name="Yang H."/>
        </authorList>
    </citation>
    <scope>NUCLEOTIDE SEQUENCE [LARGE SCALE GENOMIC DNA]</scope>
    <source>
        <strain evidence="7">JCM 15929</strain>
    </source>
</reference>
<dbReference type="InterPro" id="IPR000675">
    <property type="entry name" value="Cutinase/axe"/>
</dbReference>
<name>A0A138AK17_9ACTN</name>
<dbReference type="SMART" id="SM01110">
    <property type="entry name" value="Cutinase"/>
    <property type="match status" value="1"/>
</dbReference>
<accession>A0A138AK17</accession>
<evidence type="ECO:0000313" key="6">
    <source>
        <dbReference type="EMBL" id="KXP10841.1"/>
    </source>
</evidence>
<sequence>MKRTVIAGVLPIVASSLIPLSAPAAQAEPAGTQCDSVRIFGAAGSGELDDTAKVAQHRGVGKYANTTIDNLGLDIDRAQYSEKVSREPISYPAQAIPSKISDIELFKTSVRTGAQNALTQVNQYLARCGSSAKVVLVGYSQGAMAMHAVLSQIGRDPRILAAVLVADGTRNNPDTTRNYGTARQGGGNGAGIGPTLGAFYLPKLPGNVGSKTISVCNSKDPVCDTVSGPETLKRVIADKDVHDTYSAATWRRPLFDLVSPHLSKRTEPKPAESTSVPGRFAAYTGTWVGRIKQPGSRTSSYATELKLRESNGTLVGTVAYPELRCSGVISDGVIRDGALYVQETITSGRENCVPIVTIELRSVVGQLTYDVHTGSTHATGALLKVS</sequence>
<dbReference type="PANTHER" id="PTHR33630">
    <property type="entry name" value="CUTINASE RV1984C-RELATED-RELATED"/>
    <property type="match status" value="1"/>
</dbReference>
<feature type="chain" id="PRO_5038828616" description="Cutinase" evidence="5">
    <location>
        <begin position="25"/>
        <end position="386"/>
    </location>
</feature>
<comment type="similarity">
    <text evidence="1">Belongs to the cutinase family.</text>
</comment>